<accession>A0A3D8SE42</accession>
<comment type="caution">
    <text evidence="2">The sequence shown here is derived from an EMBL/GenBank/DDBJ whole genome shotgun (WGS) entry which is preliminary data.</text>
</comment>
<feature type="compositionally biased region" description="Basic residues" evidence="1">
    <location>
        <begin position="182"/>
        <end position="194"/>
    </location>
</feature>
<proteinExistence type="predicted"/>
<name>A0A3D8SE42_9HELO</name>
<reference evidence="2 3" key="1">
    <citation type="journal article" date="2018" name="IMA Fungus">
        <title>IMA Genome-F 9: Draft genome sequence of Annulohypoxylon stygium, Aspergillus mulundensis, Berkeleyomyces basicola (syn. Thielaviopsis basicola), Ceratocystis smalleyi, two Cercospora beticola strains, Coleophoma cylindrospora, Fusarium fracticaudum, Phialophora cf. hyalina, and Morchella septimelata.</title>
        <authorList>
            <person name="Wingfield B.D."/>
            <person name="Bills G.F."/>
            <person name="Dong Y."/>
            <person name="Huang W."/>
            <person name="Nel W.J."/>
            <person name="Swalarsk-Parry B.S."/>
            <person name="Vaghefi N."/>
            <person name="Wilken P.M."/>
            <person name="An Z."/>
            <person name="de Beer Z.W."/>
            <person name="De Vos L."/>
            <person name="Chen L."/>
            <person name="Duong T.A."/>
            <person name="Gao Y."/>
            <person name="Hammerbacher A."/>
            <person name="Kikkert J.R."/>
            <person name="Li Y."/>
            <person name="Li H."/>
            <person name="Li K."/>
            <person name="Li Q."/>
            <person name="Liu X."/>
            <person name="Ma X."/>
            <person name="Naidoo K."/>
            <person name="Pethybridge S.J."/>
            <person name="Sun J."/>
            <person name="Steenkamp E.T."/>
            <person name="van der Nest M.A."/>
            <person name="van Wyk S."/>
            <person name="Wingfield M.J."/>
            <person name="Xiong C."/>
            <person name="Yue Q."/>
            <person name="Zhang X."/>
        </authorList>
    </citation>
    <scope>NUCLEOTIDE SEQUENCE [LARGE SCALE GENOMIC DNA]</scope>
    <source>
        <strain evidence="2 3">BP6252</strain>
    </source>
</reference>
<organism evidence="2 3">
    <name type="scientific">Coleophoma cylindrospora</name>
    <dbReference type="NCBI Taxonomy" id="1849047"/>
    <lineage>
        <taxon>Eukaryota</taxon>
        <taxon>Fungi</taxon>
        <taxon>Dikarya</taxon>
        <taxon>Ascomycota</taxon>
        <taxon>Pezizomycotina</taxon>
        <taxon>Leotiomycetes</taxon>
        <taxon>Helotiales</taxon>
        <taxon>Dermateaceae</taxon>
        <taxon>Coleophoma</taxon>
    </lineage>
</organism>
<feature type="compositionally biased region" description="Basic residues" evidence="1">
    <location>
        <begin position="11"/>
        <end position="31"/>
    </location>
</feature>
<dbReference type="Proteomes" id="UP000256645">
    <property type="component" value="Unassembled WGS sequence"/>
</dbReference>
<feature type="compositionally biased region" description="Polar residues" evidence="1">
    <location>
        <begin position="211"/>
        <end position="225"/>
    </location>
</feature>
<evidence type="ECO:0000313" key="3">
    <source>
        <dbReference type="Proteomes" id="UP000256645"/>
    </source>
</evidence>
<feature type="region of interest" description="Disordered" evidence="1">
    <location>
        <begin position="177"/>
        <end position="278"/>
    </location>
</feature>
<sequence length="278" mass="32052">MVTFNASSNPPHHRQNRRRERPGSRTRRSLSRKSALQLYEYDEGILEARDPSFPLPSDRTKPSPLLRQNFDQSWQRWKAREAEEKAAVELVRLQQEHEQRLFGGDVDDDQLHLSDSLYDFFGEFNIVSDELPREKVSWLSIRQGRHRRYSLRRSLSSYFSLGKVSTDEQVSRFMSRNQLRNRPTRSKIQHRLKSSKFPMASSNSNISNSSRTGTPIQSLPHTSFSDQDDGTFITINQAPTSLEPPLPKSSPPAKEPNPEETWTLIGDLKQTAHARPTP</sequence>
<evidence type="ECO:0000256" key="1">
    <source>
        <dbReference type="SAM" id="MobiDB-lite"/>
    </source>
</evidence>
<keyword evidence="3" id="KW-1185">Reference proteome</keyword>
<dbReference type="EMBL" id="PDLM01000002">
    <property type="protein sequence ID" value="RDW84582.1"/>
    <property type="molecule type" value="Genomic_DNA"/>
</dbReference>
<feature type="compositionally biased region" description="Polar residues" evidence="1">
    <location>
        <begin position="1"/>
        <end position="10"/>
    </location>
</feature>
<dbReference type="AlphaFoldDB" id="A0A3D8SE42"/>
<feature type="compositionally biased region" description="Low complexity" evidence="1">
    <location>
        <begin position="201"/>
        <end position="210"/>
    </location>
</feature>
<dbReference type="OrthoDB" id="3439049at2759"/>
<evidence type="ECO:0000313" key="2">
    <source>
        <dbReference type="EMBL" id="RDW84582.1"/>
    </source>
</evidence>
<feature type="region of interest" description="Disordered" evidence="1">
    <location>
        <begin position="1"/>
        <end position="33"/>
    </location>
</feature>
<protein>
    <submittedName>
        <fullName evidence="2">Uncharacterized protein</fullName>
    </submittedName>
</protein>
<gene>
    <name evidence="2" type="ORF">BP6252_02172</name>
</gene>
<feature type="compositionally biased region" description="Pro residues" evidence="1">
    <location>
        <begin position="242"/>
        <end position="255"/>
    </location>
</feature>